<dbReference type="EMBL" id="FOXO01000034">
    <property type="protein sequence ID" value="SFQ32895.1"/>
    <property type="molecule type" value="Genomic_DNA"/>
</dbReference>
<proteinExistence type="predicted"/>
<evidence type="ECO:0000313" key="3">
    <source>
        <dbReference type="Proteomes" id="UP000182624"/>
    </source>
</evidence>
<sequence>MDIIIFCMNTDKRDRIIKRIKPNEYSFVLELNQRYVDVLIPMDREELEWLVETAALFEIIYVDNFPAGFIIAFREGLNDYDFKSYKWFEERYPKFLYIDRIVVADSYQNQGLGRVLYKRAFDYAKENEINILAAAITTEPYNNKSMLFHAGIGFHEVGNQCIRSNTVKISQQVMELISNENS</sequence>
<protein>
    <recommendedName>
        <fullName evidence="1">N-acetyltransferase domain-containing protein</fullName>
    </recommendedName>
</protein>
<dbReference type="Gene3D" id="3.40.630.30">
    <property type="match status" value="1"/>
</dbReference>
<organism evidence="2 3">
    <name type="scientific">Butyrivibrio proteoclasticus</name>
    <dbReference type="NCBI Taxonomy" id="43305"/>
    <lineage>
        <taxon>Bacteria</taxon>
        <taxon>Bacillati</taxon>
        <taxon>Bacillota</taxon>
        <taxon>Clostridia</taxon>
        <taxon>Lachnospirales</taxon>
        <taxon>Lachnospiraceae</taxon>
        <taxon>Butyrivibrio</taxon>
    </lineage>
</organism>
<dbReference type="InterPro" id="IPR000182">
    <property type="entry name" value="GNAT_dom"/>
</dbReference>
<dbReference type="InterPro" id="IPR016890">
    <property type="entry name" value="UCP028520"/>
</dbReference>
<dbReference type="CDD" id="cd04301">
    <property type="entry name" value="NAT_SF"/>
    <property type="match status" value="1"/>
</dbReference>
<dbReference type="InterPro" id="IPR016181">
    <property type="entry name" value="Acyl_CoA_acyltransferase"/>
</dbReference>
<keyword evidence="3" id="KW-1185">Reference proteome</keyword>
<dbReference type="Proteomes" id="UP000182624">
    <property type="component" value="Unassembled WGS sequence"/>
</dbReference>
<dbReference type="Pfam" id="PF00583">
    <property type="entry name" value="Acetyltransf_1"/>
    <property type="match status" value="1"/>
</dbReference>
<dbReference type="OrthoDB" id="9127144at2"/>
<feature type="domain" description="N-acetyltransferase" evidence="1">
    <location>
        <begin position="15"/>
        <end position="179"/>
    </location>
</feature>
<accession>A0A1I5XLR4</accession>
<evidence type="ECO:0000313" key="2">
    <source>
        <dbReference type="EMBL" id="SFQ32895.1"/>
    </source>
</evidence>
<gene>
    <name evidence="2" type="ORF">SAMN04487928_13429</name>
</gene>
<reference evidence="3" key="1">
    <citation type="submission" date="2016-10" db="EMBL/GenBank/DDBJ databases">
        <authorList>
            <person name="Varghese N."/>
            <person name="Submissions S."/>
        </authorList>
    </citation>
    <scope>NUCLEOTIDE SEQUENCE [LARGE SCALE GENOMIC DNA]</scope>
    <source>
        <strain evidence="3">P18</strain>
    </source>
</reference>
<name>A0A1I5XLR4_9FIRM</name>
<dbReference type="AlphaFoldDB" id="A0A1I5XLR4"/>
<dbReference type="PIRSF" id="PIRSF028520">
    <property type="entry name" value="UCP028520"/>
    <property type="match status" value="1"/>
</dbReference>
<evidence type="ECO:0000259" key="1">
    <source>
        <dbReference type="PROSITE" id="PS51186"/>
    </source>
</evidence>
<dbReference type="PROSITE" id="PS51186">
    <property type="entry name" value="GNAT"/>
    <property type="match status" value="1"/>
</dbReference>
<dbReference type="SUPFAM" id="SSF55729">
    <property type="entry name" value="Acyl-CoA N-acyltransferases (Nat)"/>
    <property type="match status" value="1"/>
</dbReference>
<dbReference type="GO" id="GO:0016747">
    <property type="term" value="F:acyltransferase activity, transferring groups other than amino-acyl groups"/>
    <property type="evidence" value="ECO:0007669"/>
    <property type="project" value="InterPro"/>
</dbReference>